<name>A0A6C0D8P1_9ZZZZ</name>
<protein>
    <submittedName>
        <fullName evidence="3">Uncharacterized protein</fullName>
    </submittedName>
</protein>
<accession>A0A6C0D8P1</accession>
<proteinExistence type="predicted"/>
<keyword evidence="2" id="KW-1133">Transmembrane helix</keyword>
<dbReference type="EMBL" id="MN739549">
    <property type="protein sequence ID" value="QHT12690.1"/>
    <property type="molecule type" value="Genomic_DNA"/>
</dbReference>
<keyword evidence="1" id="KW-0175">Coiled coil</keyword>
<sequence length="321" mass="35758">MSSNIEVEQQNREIIGDIQNLQNVEMDLFKTLENGIANKTMDLKQQQDIVSQITNVANMRENLYKTLNNVHNHYKGVIPTPGSIIGHQLNAMNVVETELQEAKKRLNLVEEEKNNKQRLTEINTFYGSRYENHANIMKSIVLFCIPLIVLTLLANYGFIPNSIYVFIFGIICVIAIIRIFRLYLESISHDNMNYQEYVWGKTPPDHPMIGNGSKTDNPWKGIGDIACVAQACCEDGFTWVPGEPPLNKCLPNNALPEGVKPYQATLDQKTESAPANVSGASILTNAFNNARNASITDTFNKAKNAIVSSPASMYDSLTGSS</sequence>
<keyword evidence="2" id="KW-0812">Transmembrane</keyword>
<organism evidence="3">
    <name type="scientific">viral metagenome</name>
    <dbReference type="NCBI Taxonomy" id="1070528"/>
    <lineage>
        <taxon>unclassified sequences</taxon>
        <taxon>metagenomes</taxon>
        <taxon>organismal metagenomes</taxon>
    </lineage>
</organism>
<evidence type="ECO:0000313" key="3">
    <source>
        <dbReference type="EMBL" id="QHT12690.1"/>
    </source>
</evidence>
<evidence type="ECO:0000256" key="1">
    <source>
        <dbReference type="SAM" id="Coils"/>
    </source>
</evidence>
<reference evidence="3" key="1">
    <citation type="journal article" date="2020" name="Nature">
        <title>Giant virus diversity and host interactions through global metagenomics.</title>
        <authorList>
            <person name="Schulz F."/>
            <person name="Roux S."/>
            <person name="Paez-Espino D."/>
            <person name="Jungbluth S."/>
            <person name="Walsh D.A."/>
            <person name="Denef V.J."/>
            <person name="McMahon K.D."/>
            <person name="Konstantinidis K.T."/>
            <person name="Eloe-Fadrosh E.A."/>
            <person name="Kyrpides N.C."/>
            <person name="Woyke T."/>
        </authorList>
    </citation>
    <scope>NUCLEOTIDE SEQUENCE</scope>
    <source>
        <strain evidence="3">GVMAG-M-3300023174-130</strain>
    </source>
</reference>
<feature type="transmembrane region" description="Helical" evidence="2">
    <location>
        <begin position="163"/>
        <end position="184"/>
    </location>
</feature>
<feature type="coiled-coil region" evidence="1">
    <location>
        <begin position="92"/>
        <end position="119"/>
    </location>
</feature>
<evidence type="ECO:0000256" key="2">
    <source>
        <dbReference type="SAM" id="Phobius"/>
    </source>
</evidence>
<keyword evidence="2" id="KW-0472">Membrane</keyword>
<feature type="transmembrane region" description="Helical" evidence="2">
    <location>
        <begin position="139"/>
        <end position="157"/>
    </location>
</feature>
<dbReference type="AlphaFoldDB" id="A0A6C0D8P1"/>